<dbReference type="Proteomes" id="UP000827872">
    <property type="component" value="Linkage Group LG15"/>
</dbReference>
<keyword evidence="2" id="KW-1185">Reference proteome</keyword>
<sequence>MGQPCTVATWQQHQQPRPTSPASSVELHARPAHLSRGEERRETRPASQQRHELTQESSLNEVDGSWSTYLPGLGVLSLLSIVLTWAMSASAPLPESSGDPELHQFVQKNREFVFRIKQDVSNIRKLMRKEFKLGSDDELILIQELLAIPKVDLSQCHTDPCDTAGCFNQIRAGLHTYHGYFSHIKEILPNFASHMDVLQVDVSNLSSNLQRQMQESGMTVVAYPQVEGQARPSFLQNEMQIGSYLVLRHFQKFLEMTLRALRHCSS</sequence>
<comment type="caution">
    <text evidence="1">The sequence shown here is derived from an EMBL/GenBank/DDBJ whole genome shotgun (WGS) entry which is preliminary data.</text>
</comment>
<name>A0ACB8ETX8_9SAUR</name>
<protein>
    <submittedName>
        <fullName evidence="1">Uncharacterized protein</fullName>
    </submittedName>
</protein>
<proteinExistence type="predicted"/>
<accession>A0ACB8ETX8</accession>
<dbReference type="EMBL" id="CM037628">
    <property type="protein sequence ID" value="KAH7996290.1"/>
    <property type="molecule type" value="Genomic_DNA"/>
</dbReference>
<organism evidence="1 2">
    <name type="scientific">Sphaerodactylus townsendi</name>
    <dbReference type="NCBI Taxonomy" id="933632"/>
    <lineage>
        <taxon>Eukaryota</taxon>
        <taxon>Metazoa</taxon>
        <taxon>Chordata</taxon>
        <taxon>Craniata</taxon>
        <taxon>Vertebrata</taxon>
        <taxon>Euteleostomi</taxon>
        <taxon>Lepidosauria</taxon>
        <taxon>Squamata</taxon>
        <taxon>Bifurcata</taxon>
        <taxon>Gekkota</taxon>
        <taxon>Sphaerodactylidae</taxon>
        <taxon>Sphaerodactylus</taxon>
    </lineage>
</organism>
<gene>
    <name evidence="1" type="ORF">K3G42_003767</name>
</gene>
<reference evidence="1" key="1">
    <citation type="submission" date="2021-08" db="EMBL/GenBank/DDBJ databases">
        <title>The first chromosome-level gecko genome reveals the dynamic sex chromosomes of Neotropical dwarf geckos (Sphaerodactylidae: Sphaerodactylus).</title>
        <authorList>
            <person name="Pinto B.J."/>
            <person name="Keating S.E."/>
            <person name="Gamble T."/>
        </authorList>
    </citation>
    <scope>NUCLEOTIDE SEQUENCE</scope>
    <source>
        <strain evidence="1">TG3544</strain>
    </source>
</reference>
<evidence type="ECO:0000313" key="2">
    <source>
        <dbReference type="Proteomes" id="UP000827872"/>
    </source>
</evidence>
<evidence type="ECO:0000313" key="1">
    <source>
        <dbReference type="EMBL" id="KAH7996290.1"/>
    </source>
</evidence>